<dbReference type="RefSeq" id="WP_200269812.1">
    <property type="nucleotide sequence ID" value="NZ_JAENIJ010000012.1"/>
</dbReference>
<keyword evidence="1" id="KW-1133">Transmembrane helix</keyword>
<comment type="caution">
    <text evidence="2">The sequence shown here is derived from an EMBL/GenBank/DDBJ whole genome shotgun (WGS) entry which is preliminary data.</text>
</comment>
<evidence type="ECO:0000256" key="1">
    <source>
        <dbReference type="SAM" id="Phobius"/>
    </source>
</evidence>
<keyword evidence="3" id="KW-1185">Reference proteome</keyword>
<dbReference type="EMBL" id="JAENIJ010000012">
    <property type="protein sequence ID" value="MBK1882557.1"/>
    <property type="molecule type" value="Genomic_DNA"/>
</dbReference>
<protein>
    <submittedName>
        <fullName evidence="2">Uncharacterized protein</fullName>
    </submittedName>
</protein>
<gene>
    <name evidence="2" type="ORF">JIN85_09025</name>
</gene>
<reference evidence="2" key="1">
    <citation type="submission" date="2021-01" db="EMBL/GenBank/DDBJ databases">
        <title>Modified the classification status of verrucomicrobia.</title>
        <authorList>
            <person name="Feng X."/>
        </authorList>
    </citation>
    <scope>NUCLEOTIDE SEQUENCE</scope>
    <source>
        <strain evidence="2">KCTC 22041</strain>
    </source>
</reference>
<proteinExistence type="predicted"/>
<organism evidence="2 3">
    <name type="scientific">Luteolibacter pohnpeiensis</name>
    <dbReference type="NCBI Taxonomy" id="454153"/>
    <lineage>
        <taxon>Bacteria</taxon>
        <taxon>Pseudomonadati</taxon>
        <taxon>Verrucomicrobiota</taxon>
        <taxon>Verrucomicrobiia</taxon>
        <taxon>Verrucomicrobiales</taxon>
        <taxon>Verrucomicrobiaceae</taxon>
        <taxon>Luteolibacter</taxon>
    </lineage>
</organism>
<keyword evidence="1" id="KW-0812">Transmembrane</keyword>
<accession>A0A934S5C6</accession>
<feature type="transmembrane region" description="Helical" evidence="1">
    <location>
        <begin position="12"/>
        <end position="31"/>
    </location>
</feature>
<evidence type="ECO:0000313" key="3">
    <source>
        <dbReference type="Proteomes" id="UP000603141"/>
    </source>
</evidence>
<keyword evidence="1" id="KW-0472">Membrane</keyword>
<dbReference type="AlphaFoldDB" id="A0A934S5C6"/>
<dbReference type="Proteomes" id="UP000603141">
    <property type="component" value="Unassembled WGS sequence"/>
</dbReference>
<evidence type="ECO:0000313" key="2">
    <source>
        <dbReference type="EMBL" id="MBK1882557.1"/>
    </source>
</evidence>
<sequence length="259" mass="30565">MKIMNEMSLHKKNIWISLNVIGLLCLAWLWIQPIDTFKNKTSSPEFFRDSKRDSLEINSKFDALRQRRKNIEERENKRLSRYSNLPPIPAVKIKILNDDQTINVDGLLALNIDPSLQPRLQQAYDDSCVAMRRAIVANASLEENPAKHITTLLIPPIEQGQMILDQMRGTLQSIIGREKLDDYICNFSIYYKFDDYMIYETRIDFMDNYDTETISNHEVKLSRRDVMFGSRISEYSMSFDRFKEDYGDFFRDFIPEYAR</sequence>
<name>A0A934S5C6_9BACT</name>